<name>A0A6H0SG58_9MYCO</name>
<feature type="signal peptide" evidence="1">
    <location>
        <begin position="1"/>
        <end position="22"/>
    </location>
</feature>
<dbReference type="AlphaFoldDB" id="A0A6H0SG58"/>
<keyword evidence="1" id="KW-0732">Signal</keyword>
<dbReference type="Proteomes" id="UP000501849">
    <property type="component" value="Chromosome"/>
</dbReference>
<sequence length="113" mass="12006">MMAGLVTALIALPIGLAPTASADRDTDFATELHGFGIYGQRDYNAWLAKITCKRLTTGVDADAAESAVFLSGNLARTASTEQVWQFLGSGLRLYCPEHLGKLTAMSDDPSEAP</sequence>
<keyword evidence="4" id="KW-1185">Reference proteome</keyword>
<accession>A0A6H0SG58</accession>
<feature type="chain" id="PRO_5026219608" evidence="1">
    <location>
        <begin position="23"/>
        <end position="113"/>
    </location>
</feature>
<organism evidence="3 4">
    <name type="scientific">Mycolicibacterium frederiksbergense</name>
    <dbReference type="NCBI Taxonomy" id="117567"/>
    <lineage>
        <taxon>Bacteria</taxon>
        <taxon>Bacillati</taxon>
        <taxon>Actinomycetota</taxon>
        <taxon>Actinomycetes</taxon>
        <taxon>Mycobacteriales</taxon>
        <taxon>Mycobacteriaceae</taxon>
        <taxon>Mycolicibacterium</taxon>
    </lineage>
</organism>
<gene>
    <name evidence="3" type="ORF">EXE63_13960</name>
</gene>
<evidence type="ECO:0000313" key="3">
    <source>
        <dbReference type="EMBL" id="QIV85315.1"/>
    </source>
</evidence>
<reference evidence="3 4" key="1">
    <citation type="submission" date="2019-04" db="EMBL/GenBank/DDBJ databases">
        <title>Draft, Whole-Genome Sequence of the Anthracene-degrading Mycobacterium frederiksbergense LB501T, Isolated from a Polycyclic Aromatic Hydrocarbon (PAH)-Contaminated Soil.</title>
        <authorList>
            <person name="Augelletti F."/>
        </authorList>
    </citation>
    <scope>NUCLEOTIDE SEQUENCE [LARGE SCALE GENOMIC DNA]</scope>
    <source>
        <strain evidence="3 4">LB 501T</strain>
    </source>
</reference>
<feature type="domain" description="DUF732" evidence="2">
    <location>
        <begin position="25"/>
        <end position="97"/>
    </location>
</feature>
<dbReference type="EMBL" id="CP038799">
    <property type="protein sequence ID" value="QIV85315.1"/>
    <property type="molecule type" value="Genomic_DNA"/>
</dbReference>
<dbReference type="KEGG" id="mfre:EXE63_13960"/>
<proteinExistence type="predicted"/>
<evidence type="ECO:0000259" key="2">
    <source>
        <dbReference type="Pfam" id="PF05305"/>
    </source>
</evidence>
<evidence type="ECO:0000256" key="1">
    <source>
        <dbReference type="SAM" id="SignalP"/>
    </source>
</evidence>
<protein>
    <submittedName>
        <fullName evidence="3">DUF732 domain-containing protein</fullName>
    </submittedName>
</protein>
<dbReference type="Pfam" id="PF05305">
    <property type="entry name" value="DUF732"/>
    <property type="match status" value="1"/>
</dbReference>
<evidence type="ECO:0000313" key="4">
    <source>
        <dbReference type="Proteomes" id="UP000501849"/>
    </source>
</evidence>
<dbReference type="RefSeq" id="WP_168145577.1">
    <property type="nucleotide sequence ID" value="NZ_CBCSDT010000063.1"/>
</dbReference>
<dbReference type="InterPro" id="IPR007969">
    <property type="entry name" value="DUF732"/>
</dbReference>